<name>A0A8M1MAK0_NEOSC</name>
<dbReference type="PANTHER" id="PTHR15361">
    <property type="entry name" value="RAD51/NUKS-INTERACTING PROTEIN"/>
    <property type="match status" value="1"/>
</dbReference>
<dbReference type="Pfam" id="PF15696">
    <property type="entry name" value="RAD51_interact"/>
    <property type="match status" value="1"/>
</dbReference>
<feature type="region of interest" description="Disordered" evidence="1">
    <location>
        <begin position="1"/>
        <end position="66"/>
    </location>
</feature>
<gene>
    <name evidence="4" type="primary">RAD51AP1</name>
</gene>
<feature type="compositionally biased region" description="Acidic residues" evidence="1">
    <location>
        <begin position="189"/>
        <end position="223"/>
    </location>
</feature>
<evidence type="ECO:0000313" key="3">
    <source>
        <dbReference type="Proteomes" id="UP000248481"/>
    </source>
</evidence>
<dbReference type="GO" id="GO:0003697">
    <property type="term" value="F:single-stranded DNA binding"/>
    <property type="evidence" value="ECO:0007669"/>
    <property type="project" value="TreeGrafter"/>
</dbReference>
<proteinExistence type="predicted"/>
<evidence type="ECO:0000313" key="4">
    <source>
        <dbReference type="RefSeq" id="XP_044770891.1"/>
    </source>
</evidence>
<sequence>MVRPVRHKKPVNYSQFENSDSDDDFVSATAPLNKKPRTTPKELKLETRKPKLKNLQKEDISQQEKTPKKRFLEGTFSILSSVCLIHSKMALDDKLYQRDLEVALALSVKELSTVTIDMEEAQDKSTEKCGSSETGTINKAPHISNCSVASDYLDLDKITEEDDFHGAQGKRKAASKAVVQQRKILLDGSDGDSANDSEPDSATGEESEDDSDFNESEDDDEDFTMGKNKVKEIKKKEVKVKSPVEKKEKKPKSKCDTLVTSGDSVPAAVKSESQPSPKKVSLSSEATRKSLQICSPSAESRKPKWIPPAESGSSGCSRRKSPLAGVSVKSPSQSLRLGLSRLARVKPLHPSASSS</sequence>
<dbReference type="CTD" id="10635"/>
<feature type="domain" description="RAD51 interacting motif" evidence="2">
    <location>
        <begin position="318"/>
        <end position="352"/>
    </location>
</feature>
<feature type="compositionally biased region" description="Basic and acidic residues" evidence="1">
    <location>
        <begin position="229"/>
        <end position="248"/>
    </location>
</feature>
<dbReference type="GO" id="GO:0000724">
    <property type="term" value="P:double-strand break repair via homologous recombination"/>
    <property type="evidence" value="ECO:0007669"/>
    <property type="project" value="TreeGrafter"/>
</dbReference>
<organism evidence="3 4">
    <name type="scientific">Neomonachus schauinslandi</name>
    <name type="common">Hawaiian monk seal</name>
    <name type="synonym">Monachus schauinslandi</name>
    <dbReference type="NCBI Taxonomy" id="29088"/>
    <lineage>
        <taxon>Eukaryota</taxon>
        <taxon>Metazoa</taxon>
        <taxon>Chordata</taxon>
        <taxon>Craniata</taxon>
        <taxon>Vertebrata</taxon>
        <taxon>Euteleostomi</taxon>
        <taxon>Mammalia</taxon>
        <taxon>Eutheria</taxon>
        <taxon>Laurasiatheria</taxon>
        <taxon>Carnivora</taxon>
        <taxon>Caniformia</taxon>
        <taxon>Pinnipedia</taxon>
        <taxon>Phocidae</taxon>
        <taxon>Monachinae</taxon>
        <taxon>Monachini</taxon>
        <taxon>Neomonachus</taxon>
    </lineage>
</organism>
<feature type="compositionally biased region" description="Polar residues" evidence="1">
    <location>
        <begin position="128"/>
        <end position="137"/>
    </location>
</feature>
<feature type="compositionally biased region" description="Basic residues" evidence="1">
    <location>
        <begin position="1"/>
        <end position="10"/>
    </location>
</feature>
<dbReference type="AlphaFoldDB" id="A0A8M1MAK0"/>
<evidence type="ECO:0000256" key="1">
    <source>
        <dbReference type="SAM" id="MobiDB-lite"/>
    </source>
</evidence>
<dbReference type="RefSeq" id="XP_044770891.1">
    <property type="nucleotide sequence ID" value="XM_044914956.1"/>
</dbReference>
<dbReference type="GeneID" id="110580979"/>
<evidence type="ECO:0000259" key="2">
    <source>
        <dbReference type="Pfam" id="PF15696"/>
    </source>
</evidence>
<dbReference type="InterPro" id="IPR031419">
    <property type="entry name" value="RAD51_interact"/>
</dbReference>
<keyword evidence="3" id="KW-1185">Reference proteome</keyword>
<dbReference type="PANTHER" id="PTHR15361:SF4">
    <property type="entry name" value="RAD51-ASSOCIATED PROTEIN 1"/>
    <property type="match status" value="1"/>
</dbReference>
<dbReference type="InterPro" id="IPR052003">
    <property type="entry name" value="HR_DNA-Binding_Protein"/>
</dbReference>
<feature type="compositionally biased region" description="Polar residues" evidence="1">
    <location>
        <begin position="271"/>
        <end position="298"/>
    </location>
</feature>
<dbReference type="GO" id="GO:0036297">
    <property type="term" value="P:interstrand cross-link repair"/>
    <property type="evidence" value="ECO:0007669"/>
    <property type="project" value="TreeGrafter"/>
</dbReference>
<dbReference type="GO" id="GO:0003690">
    <property type="term" value="F:double-stranded DNA binding"/>
    <property type="evidence" value="ECO:0007669"/>
    <property type="project" value="TreeGrafter"/>
</dbReference>
<accession>A0A8M1MAK0</accession>
<dbReference type="Proteomes" id="UP000248481">
    <property type="component" value="Chromosome 5"/>
</dbReference>
<feature type="region of interest" description="Disordered" evidence="1">
    <location>
        <begin position="164"/>
        <end position="336"/>
    </location>
</feature>
<feature type="compositionally biased region" description="Basic and acidic residues" evidence="1">
    <location>
        <begin position="39"/>
        <end position="66"/>
    </location>
</feature>
<reference evidence="4" key="1">
    <citation type="submission" date="2025-08" db="UniProtKB">
        <authorList>
            <consortium name="RefSeq"/>
        </authorList>
    </citation>
    <scope>IDENTIFICATION</scope>
    <source>
        <tissue evidence="4">Blood</tissue>
    </source>
</reference>
<protein>
    <submittedName>
        <fullName evidence="4">RAD51-associated protein 1 isoform X1</fullName>
    </submittedName>
</protein>
<feature type="region of interest" description="Disordered" evidence="1">
    <location>
        <begin position="122"/>
        <end position="141"/>
    </location>
</feature>